<dbReference type="Proteomes" id="UP000238701">
    <property type="component" value="Unassembled WGS sequence"/>
</dbReference>
<protein>
    <submittedName>
        <fullName evidence="1">Uncharacterized protein</fullName>
    </submittedName>
</protein>
<accession>A0A2U3KC30</accession>
<evidence type="ECO:0000313" key="1">
    <source>
        <dbReference type="EMBL" id="SPF37215.1"/>
    </source>
</evidence>
<gene>
    <name evidence="1" type="ORF">SBA1_1720003</name>
</gene>
<name>A0A2U3KC30_9BACT</name>
<reference evidence="2" key="1">
    <citation type="submission" date="2018-02" db="EMBL/GenBank/DDBJ databases">
        <authorList>
            <person name="Hausmann B."/>
        </authorList>
    </citation>
    <scope>NUCLEOTIDE SEQUENCE [LARGE SCALE GENOMIC DNA]</scope>
    <source>
        <strain evidence="2">Peat soil MAG SbA1</strain>
    </source>
</reference>
<organism evidence="1 2">
    <name type="scientific">Candidatus Sulfotelmatobacter kueseliae</name>
    <dbReference type="NCBI Taxonomy" id="2042962"/>
    <lineage>
        <taxon>Bacteria</taxon>
        <taxon>Pseudomonadati</taxon>
        <taxon>Acidobacteriota</taxon>
        <taxon>Terriglobia</taxon>
        <taxon>Terriglobales</taxon>
        <taxon>Candidatus Korobacteraceae</taxon>
        <taxon>Candidatus Sulfotelmatobacter</taxon>
    </lineage>
</organism>
<dbReference type="AlphaFoldDB" id="A0A2U3KC30"/>
<evidence type="ECO:0000313" key="2">
    <source>
        <dbReference type="Proteomes" id="UP000238701"/>
    </source>
</evidence>
<proteinExistence type="predicted"/>
<sequence>MDKTLAQTETEKKTILGFPEGVYAT</sequence>
<dbReference type="EMBL" id="OMOD01000082">
    <property type="protein sequence ID" value="SPF37215.1"/>
    <property type="molecule type" value="Genomic_DNA"/>
</dbReference>